<proteinExistence type="predicted"/>
<protein>
    <recommendedName>
        <fullName evidence="4">Heterokaryon incompatibility domain-containing protein</fullName>
    </recommendedName>
</protein>
<evidence type="ECO:0000313" key="3">
    <source>
        <dbReference type="Proteomes" id="UP000217790"/>
    </source>
</evidence>
<dbReference type="AlphaFoldDB" id="A0A2H3EE92"/>
<feature type="compositionally biased region" description="Basic and acidic residues" evidence="1">
    <location>
        <begin position="75"/>
        <end position="99"/>
    </location>
</feature>
<evidence type="ECO:0000256" key="1">
    <source>
        <dbReference type="SAM" id="MobiDB-lite"/>
    </source>
</evidence>
<dbReference type="Proteomes" id="UP000217790">
    <property type="component" value="Unassembled WGS sequence"/>
</dbReference>
<gene>
    <name evidence="2" type="ORF">ARMGADRAFT_1162019</name>
</gene>
<dbReference type="OrthoDB" id="5418601at2759"/>
<reference evidence="3" key="1">
    <citation type="journal article" date="2017" name="Nat. Ecol. Evol.">
        <title>Genome expansion and lineage-specific genetic innovations in the forest pathogenic fungi Armillaria.</title>
        <authorList>
            <person name="Sipos G."/>
            <person name="Prasanna A.N."/>
            <person name="Walter M.C."/>
            <person name="O'Connor E."/>
            <person name="Balint B."/>
            <person name="Krizsan K."/>
            <person name="Kiss B."/>
            <person name="Hess J."/>
            <person name="Varga T."/>
            <person name="Slot J."/>
            <person name="Riley R."/>
            <person name="Boka B."/>
            <person name="Rigling D."/>
            <person name="Barry K."/>
            <person name="Lee J."/>
            <person name="Mihaltcheva S."/>
            <person name="LaButti K."/>
            <person name="Lipzen A."/>
            <person name="Waldron R."/>
            <person name="Moloney N.M."/>
            <person name="Sperisen C."/>
            <person name="Kredics L."/>
            <person name="Vagvoelgyi C."/>
            <person name="Patrignani A."/>
            <person name="Fitzpatrick D."/>
            <person name="Nagy I."/>
            <person name="Doyle S."/>
            <person name="Anderson J.B."/>
            <person name="Grigoriev I.V."/>
            <person name="Gueldener U."/>
            <person name="Muensterkoetter M."/>
            <person name="Nagy L.G."/>
        </authorList>
    </citation>
    <scope>NUCLEOTIDE SEQUENCE [LARGE SCALE GENOMIC DNA]</scope>
    <source>
        <strain evidence="3">Ar21-2</strain>
    </source>
</reference>
<sequence length="670" mass="75882">MSAPETATKFSSPSFAAGGQQVAGRSNRQAVAPPASVKLRLDLNLEVEIAIQAKVNGDITLSLLKRIGVAMRPHHQNDPQRLREEAQQQRQELLRQQRETAERRREIAYKNILKVTISSLSESGRDSSTVAVSKQRTFTGSVPIISSVLADLPCSTLGVPRLFAQLNAILGTSYTLQDTPNLSHLLEDCISQNYDFGTAYARLRPRWFGDWNTILDEMQMDERKDTEMRAAALKNNRIVHPHLPPRRVWDLYSNRVVPWWIVFARSRWESRHSLLEYIQGISHAWVAETGYVFAMTLINGNEWPVPLPWDADLQLVRIELLNLLVEYAWLDVLCLRQVSPDPLKEEMRIDEWRLDVPTIGSVYQLHPNLKKDSQVICYLNGLGRPLDSDIDLTSDRSWFRRAWTVQELSTNYVVGGITDTGNQEAVAEAQRRLSLVWEGVRPRVGGTNLRTFRVLAQMRARISTNSVDKVAGLAFLLVSTMMPVYHASQTVDDAWATLVATMNPWHRAIFFFLYLAPGYRDGTTQWWPSWDQVMSESVALPSTDGIWVYAYVHRDGDEGIDTVRCSCIESGHLQGLAQGESRTPRWGRLMITSQQGVQHSFEVAAAHQWPIPDGFYALIGTPDCGQCWVVGQFTNGRFRKVSVVRLAVEGTRQQIQKLRRGQKDFTACLS</sequence>
<evidence type="ECO:0008006" key="4">
    <source>
        <dbReference type="Google" id="ProtNLM"/>
    </source>
</evidence>
<feature type="region of interest" description="Disordered" evidence="1">
    <location>
        <begin position="72"/>
        <end position="99"/>
    </location>
</feature>
<dbReference type="STRING" id="47427.A0A2H3EE92"/>
<dbReference type="EMBL" id="KZ293648">
    <property type="protein sequence ID" value="PBK98733.1"/>
    <property type="molecule type" value="Genomic_DNA"/>
</dbReference>
<feature type="region of interest" description="Disordered" evidence="1">
    <location>
        <begin position="1"/>
        <end position="31"/>
    </location>
</feature>
<keyword evidence="3" id="KW-1185">Reference proteome</keyword>
<accession>A0A2H3EE92</accession>
<organism evidence="2 3">
    <name type="scientific">Armillaria gallica</name>
    <name type="common">Bulbous honey fungus</name>
    <name type="synonym">Armillaria bulbosa</name>
    <dbReference type="NCBI Taxonomy" id="47427"/>
    <lineage>
        <taxon>Eukaryota</taxon>
        <taxon>Fungi</taxon>
        <taxon>Dikarya</taxon>
        <taxon>Basidiomycota</taxon>
        <taxon>Agaricomycotina</taxon>
        <taxon>Agaricomycetes</taxon>
        <taxon>Agaricomycetidae</taxon>
        <taxon>Agaricales</taxon>
        <taxon>Marasmiineae</taxon>
        <taxon>Physalacriaceae</taxon>
        <taxon>Armillaria</taxon>
    </lineage>
</organism>
<name>A0A2H3EE92_ARMGA</name>
<evidence type="ECO:0000313" key="2">
    <source>
        <dbReference type="EMBL" id="PBK98733.1"/>
    </source>
</evidence>
<dbReference type="InParanoid" id="A0A2H3EE92"/>